<dbReference type="Proteomes" id="UP000838160">
    <property type="component" value="Unassembled WGS sequence"/>
</dbReference>
<dbReference type="InterPro" id="IPR017853">
    <property type="entry name" value="GH"/>
</dbReference>
<protein>
    <submittedName>
        <fullName evidence="1">Uncharacterized protein</fullName>
    </submittedName>
</protein>
<gene>
    <name evidence="1" type="ORF">VHP8226_01776</name>
</gene>
<evidence type="ECO:0000313" key="2">
    <source>
        <dbReference type="Proteomes" id="UP000838160"/>
    </source>
</evidence>
<accession>A0ABN8DG37</accession>
<name>A0ABN8DG37_9VIBR</name>
<reference evidence="1" key="1">
    <citation type="submission" date="2021-12" db="EMBL/GenBank/DDBJ databases">
        <authorList>
            <person name="Rodrigo-Torres L."/>
            <person name="Arahal R. D."/>
            <person name="Lucena T."/>
        </authorList>
    </citation>
    <scope>NUCLEOTIDE SEQUENCE</scope>
    <source>
        <strain evidence="1">CECT 8226</strain>
    </source>
</reference>
<comment type="caution">
    <text evidence="1">The sequence shown here is derived from an EMBL/GenBank/DDBJ whole genome shotgun (WGS) entry which is preliminary data.</text>
</comment>
<organism evidence="1 2">
    <name type="scientific">Vibrio hippocampi</name>
    <dbReference type="NCBI Taxonomy" id="654686"/>
    <lineage>
        <taxon>Bacteria</taxon>
        <taxon>Pseudomonadati</taxon>
        <taxon>Pseudomonadota</taxon>
        <taxon>Gammaproteobacteria</taxon>
        <taxon>Vibrionales</taxon>
        <taxon>Vibrionaceae</taxon>
        <taxon>Vibrio</taxon>
    </lineage>
</organism>
<keyword evidence="2" id="KW-1185">Reference proteome</keyword>
<dbReference type="SUPFAM" id="SSF51445">
    <property type="entry name" value="(Trans)glycosidases"/>
    <property type="match status" value="1"/>
</dbReference>
<dbReference type="InterPro" id="IPR013785">
    <property type="entry name" value="Aldolase_TIM"/>
</dbReference>
<evidence type="ECO:0000313" key="1">
    <source>
        <dbReference type="EMBL" id="CAH0526379.1"/>
    </source>
</evidence>
<dbReference type="Gene3D" id="3.20.20.70">
    <property type="entry name" value="Aldolase class I"/>
    <property type="match status" value="1"/>
</dbReference>
<dbReference type="EMBL" id="CAKLCM010000002">
    <property type="protein sequence ID" value="CAH0526379.1"/>
    <property type="molecule type" value="Genomic_DNA"/>
</dbReference>
<dbReference type="RefSeq" id="WP_237484697.1">
    <property type="nucleotide sequence ID" value="NZ_CAKLCM010000002.1"/>
</dbReference>
<proteinExistence type="predicted"/>
<sequence length="581" mass="66171">MNEYISVSQDIEAIAVNANIQVSVRYEQLYFEYAGVSLEPVPDRTPLVRFENQLELTATVLGDGFQQPNLFSGRPEQLEELGGREFELQQSATSRPLPPHRFYNYLVLEQSSGFVLFGFTSCFRFAGYFELHQGELGTDVLALIDGEDSPPQYWDSNVLESLAVIQGEQLSEVFARYVELINHHHPRRSVDGFTDMLGWSSKCVDEVPISHQALCDNLVKLKAQQAMLSWVALEHYPLTLSNLTQPELAQRISQDIEQVKQCGKQLALRLMPLAVGTDDPLIEEHPDWFIHDARGCAITLVHHSSQFNESNQFQLLDGSQLEVQAFITQRCQLLCQRWGVQLLMLDFNLWGAIKGYRHQFGVTGVSAYRLSMQAIQEGVGDKVHLMAINAPAWPSLGLVDIMRFYDSDERTFAHFETTARQAFFRYWQHQTLWLMDPDSARFMSLPNQGAPRWAYEFHRNALLTSGGILLSGDPLSDMTPFCAESLQQLIVRHRSNHNSATFASLAVNHAVLPLSENNRLHCLFHYQDQVSEYTLTSEYPCDWFDFWTGEKYNLEPTQIQIVAVNSQQDSRAIVAVTHLDE</sequence>